<reference evidence="1 2" key="1">
    <citation type="submission" date="2020-07" db="EMBL/GenBank/DDBJ databases">
        <title>Sequencing the genomes of 1000 actinobacteria strains.</title>
        <authorList>
            <person name="Klenk H.-P."/>
        </authorList>
    </citation>
    <scope>NUCLEOTIDE SEQUENCE [LARGE SCALE GENOMIC DNA]</scope>
    <source>
        <strain evidence="1 2">DSM 45927</strain>
    </source>
</reference>
<dbReference type="RefSeq" id="WP_179770245.1">
    <property type="nucleotide sequence ID" value="NZ_JACCFO010000001.1"/>
</dbReference>
<protein>
    <submittedName>
        <fullName evidence="1">Uncharacterized protein</fullName>
    </submittedName>
</protein>
<gene>
    <name evidence="1" type="ORF">HNR12_005514</name>
</gene>
<sequence length="324" mass="34301">MRACEAMNKAALLASDTGRPELAAALCRRQHEMFLQAAPLSVKAATFALQPLVNLGRLSLRAGNPIDAYTFFASLFTAAHPGGHARLQGRTFPVGDLVATPGERTELRRFLWAVLIADGTRALCAAGHWEEAVDHLHRHNGIGTRLLDGRQVAVLAALHRNDPEEANRLLRESVCDDAWERAVAACLTTAARRAAAHDTPTAVTAMASAVAEVPSTPGGAVFTARLGTLACELAPHHTALASTLIDLAMESDDAHAATAVLGSPAVEPRLSDPQRCALRMRVNAAQLVGSGSGHYEDDAELTKIGEQAAALAAHHLSASPRRDR</sequence>
<dbReference type="Proteomes" id="UP000575985">
    <property type="component" value="Unassembled WGS sequence"/>
</dbReference>
<evidence type="ECO:0000313" key="2">
    <source>
        <dbReference type="Proteomes" id="UP000575985"/>
    </source>
</evidence>
<evidence type="ECO:0000313" key="1">
    <source>
        <dbReference type="EMBL" id="NYI99237.1"/>
    </source>
</evidence>
<accession>A0A853BXQ0</accession>
<proteinExistence type="predicted"/>
<dbReference type="EMBL" id="JACCFO010000001">
    <property type="protein sequence ID" value="NYI99237.1"/>
    <property type="molecule type" value="Genomic_DNA"/>
</dbReference>
<comment type="caution">
    <text evidence="1">The sequence shown here is derived from an EMBL/GenBank/DDBJ whole genome shotgun (WGS) entry which is preliminary data.</text>
</comment>
<dbReference type="AlphaFoldDB" id="A0A853BXQ0"/>
<name>A0A853BXQ0_9ACTN</name>
<keyword evidence="2" id="KW-1185">Reference proteome</keyword>
<organism evidence="1 2">
    <name type="scientific">Streptomonospora nanhaiensis</name>
    <dbReference type="NCBI Taxonomy" id="1323731"/>
    <lineage>
        <taxon>Bacteria</taxon>
        <taxon>Bacillati</taxon>
        <taxon>Actinomycetota</taxon>
        <taxon>Actinomycetes</taxon>
        <taxon>Streptosporangiales</taxon>
        <taxon>Nocardiopsidaceae</taxon>
        <taxon>Streptomonospora</taxon>
    </lineage>
</organism>